<sequence length="39" mass="4430">MKHAKKRTSILGNFHERNSDFSKCQSRSYTGDPSTSSHC</sequence>
<reference evidence="2 3" key="1">
    <citation type="submission" date="2017-03" db="EMBL/GenBank/DDBJ databases">
        <authorList>
            <person name="Afonso C.L."/>
            <person name="Miller P.J."/>
            <person name="Scott M.A."/>
            <person name="Spackman E."/>
            <person name="Goraichik I."/>
            <person name="Dimitrov K.M."/>
            <person name="Suarez D.L."/>
            <person name="Swayne D.E."/>
        </authorList>
    </citation>
    <scope>NUCLEOTIDE SEQUENCE [LARGE SCALE GENOMIC DNA]</scope>
    <source>
        <strain evidence="2">PRJEB14757</strain>
    </source>
</reference>
<evidence type="ECO:0000313" key="2">
    <source>
        <dbReference type="EMBL" id="SLM32634.1"/>
    </source>
</evidence>
<feature type="region of interest" description="Disordered" evidence="1">
    <location>
        <begin position="1"/>
        <end position="39"/>
    </location>
</feature>
<evidence type="ECO:0000313" key="3">
    <source>
        <dbReference type="Proteomes" id="UP000191931"/>
    </source>
</evidence>
<accession>A0A1W1HJI7</accession>
<dbReference type="EMBL" id="FWEV01000324">
    <property type="protein sequence ID" value="SLM32634.1"/>
    <property type="molecule type" value="Genomic_DNA"/>
</dbReference>
<dbReference type="Proteomes" id="UP000191931">
    <property type="component" value="Unassembled WGS sequence"/>
</dbReference>
<dbReference type="STRING" id="1246637.MTBBW1_790032"/>
<proteinExistence type="predicted"/>
<keyword evidence="3" id="KW-1185">Reference proteome</keyword>
<evidence type="ECO:0000256" key="1">
    <source>
        <dbReference type="SAM" id="MobiDB-lite"/>
    </source>
</evidence>
<dbReference type="AlphaFoldDB" id="A0A1W1HJI7"/>
<name>A0A1W1HJI7_9BACT</name>
<feature type="compositionally biased region" description="Polar residues" evidence="1">
    <location>
        <begin position="21"/>
        <end position="39"/>
    </location>
</feature>
<organism evidence="2 3">
    <name type="scientific">Desulfamplus magnetovallimortis</name>
    <dbReference type="NCBI Taxonomy" id="1246637"/>
    <lineage>
        <taxon>Bacteria</taxon>
        <taxon>Pseudomonadati</taxon>
        <taxon>Thermodesulfobacteriota</taxon>
        <taxon>Desulfobacteria</taxon>
        <taxon>Desulfobacterales</taxon>
        <taxon>Desulfobacteraceae</taxon>
        <taxon>Desulfamplus</taxon>
    </lineage>
</organism>
<protein>
    <submittedName>
        <fullName evidence="2">Uncharacterized protein</fullName>
    </submittedName>
</protein>
<gene>
    <name evidence="2" type="ORF">MTBBW1_790032</name>
</gene>